<evidence type="ECO:0000313" key="2">
    <source>
        <dbReference type="EMBL" id="SFR03518.1"/>
    </source>
</evidence>
<name>A0A1I6DDQ1_9PSEU</name>
<keyword evidence="1" id="KW-0472">Membrane</keyword>
<feature type="transmembrane region" description="Helical" evidence="1">
    <location>
        <begin position="38"/>
        <end position="58"/>
    </location>
</feature>
<keyword evidence="3" id="KW-1185">Reference proteome</keyword>
<organism evidence="2 3">
    <name type="scientific">Lentzea waywayandensis</name>
    <dbReference type="NCBI Taxonomy" id="84724"/>
    <lineage>
        <taxon>Bacteria</taxon>
        <taxon>Bacillati</taxon>
        <taxon>Actinomycetota</taxon>
        <taxon>Actinomycetes</taxon>
        <taxon>Pseudonocardiales</taxon>
        <taxon>Pseudonocardiaceae</taxon>
        <taxon>Lentzea</taxon>
    </lineage>
</organism>
<reference evidence="3" key="1">
    <citation type="submission" date="2016-10" db="EMBL/GenBank/DDBJ databases">
        <authorList>
            <person name="Varghese N."/>
            <person name="Submissions S."/>
        </authorList>
    </citation>
    <scope>NUCLEOTIDE SEQUENCE [LARGE SCALE GENOMIC DNA]</scope>
    <source>
        <strain evidence="3">DSM 44232</strain>
    </source>
</reference>
<keyword evidence="1" id="KW-1133">Transmembrane helix</keyword>
<evidence type="ECO:0000256" key="1">
    <source>
        <dbReference type="SAM" id="Phobius"/>
    </source>
</evidence>
<proteinExistence type="predicted"/>
<dbReference type="EMBL" id="FOYL01000002">
    <property type="protein sequence ID" value="SFR03518.1"/>
    <property type="molecule type" value="Genomic_DNA"/>
</dbReference>
<sequence>MNKELNSSPTRNRALLAAILVASLVANVAVQALGLSVFISAAFGLIAIASGVALFSHYRRNRGGAS</sequence>
<dbReference type="AlphaFoldDB" id="A0A1I6DDQ1"/>
<protein>
    <submittedName>
        <fullName evidence="2">Uncharacterized protein</fullName>
    </submittedName>
</protein>
<gene>
    <name evidence="2" type="ORF">SAMN04488564_102340</name>
</gene>
<keyword evidence="1" id="KW-0812">Transmembrane</keyword>
<accession>A0A1I6DDQ1</accession>
<dbReference type="Proteomes" id="UP000198583">
    <property type="component" value="Unassembled WGS sequence"/>
</dbReference>
<dbReference type="RefSeq" id="WP_093588895.1">
    <property type="nucleotide sequence ID" value="NZ_FOYL01000002.1"/>
</dbReference>
<evidence type="ECO:0000313" key="3">
    <source>
        <dbReference type="Proteomes" id="UP000198583"/>
    </source>
</evidence>
<dbReference type="OrthoDB" id="3699719at2"/>